<reference evidence="1" key="2">
    <citation type="submission" date="2021-03" db="UniProtKB">
        <authorList>
            <consortium name="EnsemblPlants"/>
        </authorList>
    </citation>
    <scope>IDENTIFICATION</scope>
</reference>
<dbReference type="AlphaFoldDB" id="A0A803QBN6"/>
<dbReference type="PANTHER" id="PTHR33223:SF10">
    <property type="entry name" value="AMINOTRANSFERASE-LIKE PLANT MOBILE DOMAIN-CONTAINING PROTEIN"/>
    <property type="match status" value="1"/>
</dbReference>
<organism evidence="1 2">
    <name type="scientific">Cannabis sativa</name>
    <name type="common">Hemp</name>
    <name type="synonym">Marijuana</name>
    <dbReference type="NCBI Taxonomy" id="3483"/>
    <lineage>
        <taxon>Eukaryota</taxon>
        <taxon>Viridiplantae</taxon>
        <taxon>Streptophyta</taxon>
        <taxon>Embryophyta</taxon>
        <taxon>Tracheophyta</taxon>
        <taxon>Spermatophyta</taxon>
        <taxon>Magnoliopsida</taxon>
        <taxon>eudicotyledons</taxon>
        <taxon>Gunneridae</taxon>
        <taxon>Pentapetalae</taxon>
        <taxon>rosids</taxon>
        <taxon>fabids</taxon>
        <taxon>Rosales</taxon>
        <taxon>Cannabaceae</taxon>
        <taxon>Cannabis</taxon>
    </lineage>
</organism>
<evidence type="ECO:0000313" key="1">
    <source>
        <dbReference type="EnsemblPlants" id="cds.evm.model.08.567"/>
    </source>
</evidence>
<dbReference type="Proteomes" id="UP000596661">
    <property type="component" value="Chromosome 8"/>
</dbReference>
<name>A0A803QBN6_CANSA</name>
<dbReference type="EMBL" id="UZAU01000685">
    <property type="status" value="NOT_ANNOTATED_CDS"/>
    <property type="molecule type" value="Genomic_DNA"/>
</dbReference>
<keyword evidence="2" id="KW-1185">Reference proteome</keyword>
<evidence type="ECO:0008006" key="3">
    <source>
        <dbReference type="Google" id="ProtNLM"/>
    </source>
</evidence>
<evidence type="ECO:0000313" key="2">
    <source>
        <dbReference type="Proteomes" id="UP000596661"/>
    </source>
</evidence>
<protein>
    <recommendedName>
        <fullName evidence="3">Retrotransposon gag domain-containing protein</fullName>
    </recommendedName>
</protein>
<dbReference type="PANTHER" id="PTHR33223">
    <property type="entry name" value="CCHC-TYPE DOMAIN-CONTAINING PROTEIN"/>
    <property type="match status" value="1"/>
</dbReference>
<proteinExistence type="predicted"/>
<sequence length="389" mass="43224">MMARLREKFGDLDYQDFDDDPSLEYIEGNTKENPANARTFARVQDKGKAKVGDPKNSYEDPKPCVWRITEAPLPENFKMPSIELYDGHTDPKTHQARYNKITQVLRVSDNAKCSCFSLTLTKSAEDWWKRLAPRSIHSWKYLESLKGFIQWMMEAKTKTIVTEDMKLVALQSKVAVGSLLWGEMQRRRTETLSEFMAKAQGFISLEDAYQHVFEVLSASTPVTSILGFSSFVPVPKTLYTPTIYEPSSSVLAPTQTYFSRGRLRVPRMQLPALPAPLALATVTIVAPRQGNSYPLGLAPPLVDEHVATKSGGPHLTGSSQNSQKRLTEADLSPCPIQLEGLNGDALMPVGKIQLLVTLKGENSANAFKHCTFAVVNCPTTYHIILGALS</sequence>
<dbReference type="EnsemblPlants" id="evm.model.08.567">
    <property type="protein sequence ID" value="cds.evm.model.08.567"/>
    <property type="gene ID" value="evm.TU.08.567"/>
</dbReference>
<accession>A0A803QBN6</accession>
<reference evidence="1" key="1">
    <citation type="submission" date="2018-11" db="EMBL/GenBank/DDBJ databases">
        <authorList>
            <person name="Grassa J C."/>
        </authorList>
    </citation>
    <scope>NUCLEOTIDE SEQUENCE [LARGE SCALE GENOMIC DNA]</scope>
</reference>
<dbReference type="Gramene" id="evm.model.08.567">
    <property type="protein sequence ID" value="cds.evm.model.08.567"/>
    <property type="gene ID" value="evm.TU.08.567"/>
</dbReference>